<dbReference type="AlphaFoldDB" id="A0A0F9B610"/>
<accession>A0A0F9B610</accession>
<sequence length="45" mass="5521">ALKIDDELLHFYRWRSDRLLISKQETVTVKEFIKDKIIEFKNANR</sequence>
<dbReference type="EMBL" id="LAZR01042568">
    <property type="protein sequence ID" value="KKL09222.1"/>
    <property type="molecule type" value="Genomic_DNA"/>
</dbReference>
<evidence type="ECO:0000313" key="1">
    <source>
        <dbReference type="EMBL" id="KKL09222.1"/>
    </source>
</evidence>
<proteinExistence type="predicted"/>
<feature type="non-terminal residue" evidence="1">
    <location>
        <position position="1"/>
    </location>
</feature>
<gene>
    <name evidence="1" type="ORF">LCGC14_2568040</name>
</gene>
<name>A0A0F9B610_9ZZZZ</name>
<organism evidence="1">
    <name type="scientific">marine sediment metagenome</name>
    <dbReference type="NCBI Taxonomy" id="412755"/>
    <lineage>
        <taxon>unclassified sequences</taxon>
        <taxon>metagenomes</taxon>
        <taxon>ecological metagenomes</taxon>
    </lineage>
</organism>
<reference evidence="1" key="1">
    <citation type="journal article" date="2015" name="Nature">
        <title>Complex archaea that bridge the gap between prokaryotes and eukaryotes.</title>
        <authorList>
            <person name="Spang A."/>
            <person name="Saw J.H."/>
            <person name="Jorgensen S.L."/>
            <person name="Zaremba-Niedzwiedzka K."/>
            <person name="Martijn J."/>
            <person name="Lind A.E."/>
            <person name="van Eijk R."/>
            <person name="Schleper C."/>
            <person name="Guy L."/>
            <person name="Ettema T.J."/>
        </authorList>
    </citation>
    <scope>NUCLEOTIDE SEQUENCE</scope>
</reference>
<comment type="caution">
    <text evidence="1">The sequence shown here is derived from an EMBL/GenBank/DDBJ whole genome shotgun (WGS) entry which is preliminary data.</text>
</comment>
<protein>
    <submittedName>
        <fullName evidence="1">Uncharacterized protein</fullName>
    </submittedName>
</protein>